<dbReference type="Gene3D" id="1.10.510.10">
    <property type="entry name" value="Transferase(Phosphotransferase) domain 1"/>
    <property type="match status" value="1"/>
</dbReference>
<comment type="similarity">
    <text evidence="15">Belongs to the protein kinase superfamily. Ser/Thr protein kinase family.</text>
</comment>
<dbReference type="Gene3D" id="2.90.10.10">
    <property type="entry name" value="Bulb-type lectin domain"/>
    <property type="match status" value="2"/>
</dbReference>
<dbReference type="InterPro" id="IPR001480">
    <property type="entry name" value="Bulb-type_lectin_dom"/>
</dbReference>
<dbReference type="EC" id="2.7.11.1" evidence="15"/>
<dbReference type="PANTHER" id="PTHR47974:SF10">
    <property type="entry name" value="RECEPTOR-LIKE SERINE_THREONINE-PROTEIN KINASE"/>
    <property type="match status" value="1"/>
</dbReference>
<evidence type="ECO:0000256" key="4">
    <source>
        <dbReference type="ARBA" id="ARBA00022692"/>
    </source>
</evidence>
<evidence type="ECO:0000256" key="5">
    <source>
        <dbReference type="ARBA" id="ARBA00022729"/>
    </source>
</evidence>
<evidence type="ECO:0000256" key="13">
    <source>
        <dbReference type="ARBA" id="ARBA00047899"/>
    </source>
</evidence>
<comment type="subcellular location">
    <subcellularLocation>
        <location evidence="1">Membrane</location>
        <topology evidence="1">Single-pass membrane protein</topology>
    </subcellularLocation>
</comment>
<keyword evidence="9 16" id="KW-1133">Transmembrane helix</keyword>
<dbReference type="InterPro" id="IPR036426">
    <property type="entry name" value="Bulb-type_lectin_dom_sf"/>
</dbReference>
<evidence type="ECO:0000256" key="11">
    <source>
        <dbReference type="ARBA" id="ARBA00023157"/>
    </source>
</evidence>
<keyword evidence="4 16" id="KW-0812">Transmembrane</keyword>
<dbReference type="Proteomes" id="UP000077755">
    <property type="component" value="Chromosome 1"/>
</dbReference>
<dbReference type="Pfam" id="PF07714">
    <property type="entry name" value="PK_Tyr_Ser-Thr"/>
    <property type="match status" value="1"/>
</dbReference>
<feature type="domain" description="Protein kinase" evidence="17">
    <location>
        <begin position="537"/>
        <end position="779"/>
    </location>
</feature>
<dbReference type="PIRSF" id="PIRSF000641">
    <property type="entry name" value="SRK"/>
    <property type="match status" value="1"/>
</dbReference>
<evidence type="ECO:0000259" key="18">
    <source>
        <dbReference type="PROSITE" id="PS50927"/>
    </source>
</evidence>
<evidence type="ECO:0000256" key="9">
    <source>
        <dbReference type="ARBA" id="ARBA00022989"/>
    </source>
</evidence>
<dbReference type="PANTHER" id="PTHR47974">
    <property type="entry name" value="OS07G0415500 PROTEIN"/>
    <property type="match status" value="1"/>
</dbReference>
<dbReference type="PROSITE" id="PS50011">
    <property type="entry name" value="PROTEIN_KINASE_DOM"/>
    <property type="match status" value="1"/>
</dbReference>
<dbReference type="SMART" id="SM00108">
    <property type="entry name" value="B_lectin"/>
    <property type="match status" value="1"/>
</dbReference>
<dbReference type="GO" id="GO:0048544">
    <property type="term" value="P:recognition of pollen"/>
    <property type="evidence" value="ECO:0007669"/>
    <property type="project" value="InterPro"/>
</dbReference>
<accession>A0AAF1AMB4</accession>
<dbReference type="Pfam" id="PF00954">
    <property type="entry name" value="S_locus_glycop"/>
    <property type="match status" value="1"/>
</dbReference>
<dbReference type="GO" id="GO:0016020">
    <property type="term" value="C:membrane"/>
    <property type="evidence" value="ECO:0007669"/>
    <property type="project" value="UniProtKB-SubCell"/>
</dbReference>
<evidence type="ECO:0000256" key="1">
    <source>
        <dbReference type="ARBA" id="ARBA00004167"/>
    </source>
</evidence>
<evidence type="ECO:0000256" key="12">
    <source>
        <dbReference type="ARBA" id="ARBA00023180"/>
    </source>
</evidence>
<dbReference type="GO" id="GO:0005524">
    <property type="term" value="F:ATP binding"/>
    <property type="evidence" value="ECO:0007669"/>
    <property type="project" value="UniProtKB-KW"/>
</dbReference>
<dbReference type="EMBL" id="CP093343">
    <property type="protein sequence ID" value="WOG85305.1"/>
    <property type="molecule type" value="Genomic_DNA"/>
</dbReference>
<dbReference type="SUPFAM" id="SSF56112">
    <property type="entry name" value="Protein kinase-like (PK-like)"/>
    <property type="match status" value="1"/>
</dbReference>
<dbReference type="SMART" id="SM00220">
    <property type="entry name" value="S_TKc"/>
    <property type="match status" value="1"/>
</dbReference>
<keyword evidence="12" id="KW-0325">Glycoprotein</keyword>
<keyword evidence="8 15" id="KW-0067">ATP-binding</keyword>
<organism evidence="19 20">
    <name type="scientific">Daucus carota subsp. sativus</name>
    <name type="common">Carrot</name>
    <dbReference type="NCBI Taxonomy" id="79200"/>
    <lineage>
        <taxon>Eukaryota</taxon>
        <taxon>Viridiplantae</taxon>
        <taxon>Streptophyta</taxon>
        <taxon>Embryophyta</taxon>
        <taxon>Tracheophyta</taxon>
        <taxon>Spermatophyta</taxon>
        <taxon>Magnoliopsida</taxon>
        <taxon>eudicotyledons</taxon>
        <taxon>Gunneridae</taxon>
        <taxon>Pentapetalae</taxon>
        <taxon>asterids</taxon>
        <taxon>campanulids</taxon>
        <taxon>Apiales</taxon>
        <taxon>Apiaceae</taxon>
        <taxon>Apioideae</taxon>
        <taxon>Scandiceae</taxon>
        <taxon>Daucinae</taxon>
        <taxon>Daucus</taxon>
        <taxon>Daucus sect. Daucus</taxon>
    </lineage>
</organism>
<dbReference type="InterPro" id="IPR008271">
    <property type="entry name" value="Ser/Thr_kinase_AS"/>
</dbReference>
<dbReference type="KEGG" id="dcr:108205103"/>
<dbReference type="InterPro" id="IPR000719">
    <property type="entry name" value="Prot_kinase_dom"/>
</dbReference>
<evidence type="ECO:0000256" key="15">
    <source>
        <dbReference type="PIRNR" id="PIRNR000641"/>
    </source>
</evidence>
<name>A0AAF1AMB4_DAUCS</name>
<keyword evidence="2 15" id="KW-0723">Serine/threonine-protein kinase</keyword>
<dbReference type="AlphaFoldDB" id="A0AAF1AMB4"/>
<feature type="transmembrane region" description="Helical" evidence="16">
    <location>
        <begin position="479"/>
        <end position="505"/>
    </location>
</feature>
<sequence>MFDFLPVSEVLIKYLPGKNYRFIHFKNSFRVLVVILLLGFVNLGFCDDFSGVSVPLGFKFSGVDSSSSLVSENGVFALGFFEKIGSDSDGLLVGIRYNLGTKAANVPIWTVGGGLRVSLNSTFKLDLDGKLVLSNDLDGLVVWSSNTSNLGIEKANLLNNGNLVLVDSKNRVVWESYNSPTSTLVPGQSLHFPQNLRAPSAKSTVSYYSFVIRESGELALVWEHNVTYWRSHSSSSAAVKEARFDNDGVLGLYDDANKMVWSTSSKDFRDPSVRLRHLRIDQDGNLRMYSWDSFVQTWRVGWQAVENQCTVFGACGLYSVCGFNSSGPVCDCLFSDSNEWATGAPATDFGNSGCKKMIDLSNCKMRTSMLVMKQTVLYGLYPPHDVDLMLGQEACRAYCSNDTTCIAATSKNDGSGLCTVKRTSFISGYQTPSVPSTSYLKACFVPQAVSARGANPHDAGLIYLSPGKPGAERGSSRKFIGTIVIIILGTLLIILVLQMFAFWFLHKRRQMKAGKRIPFGKDEQMNPHYSALIRLSFEEIQELTSNFKNQLGPSVFKGQLSNRSLVIAKVINNPVVSEKEFRVAVASLGRTHHRNLVSLTGFCFEAKHKIILFEYVPNGSLDNFLFNVDHDKSNTDWQHRLDIAIGIARGIAYLHSECQQCIVHGDLKLENVLLDEKLVPKLTNFGLFKLKEGAATSESSPERDIYMLGEILLQIVLCKRNVAVGQQVFEQLNKEKELYEIEDARGVERVVRIALWCMQSQPFLRPSIGEVVKVLEGTLSVDSPSSALIFRRQSTMEEEAVEKIEIEA</sequence>
<gene>
    <name evidence="19" type="ORF">DCAR_0104493</name>
</gene>
<evidence type="ECO:0000256" key="10">
    <source>
        <dbReference type="ARBA" id="ARBA00023136"/>
    </source>
</evidence>
<dbReference type="FunFam" id="1.10.510.10:FF:001023">
    <property type="entry name" value="Os07g0541700 protein"/>
    <property type="match status" value="1"/>
</dbReference>
<proteinExistence type="inferred from homology"/>
<protein>
    <recommendedName>
        <fullName evidence="15">Receptor-like serine/threonine-protein kinase</fullName>
        <ecNumber evidence="15">2.7.11.1</ecNumber>
    </recommendedName>
</protein>
<keyword evidence="7 15" id="KW-0418">Kinase</keyword>
<evidence type="ECO:0000256" key="14">
    <source>
        <dbReference type="ARBA" id="ARBA00048679"/>
    </source>
</evidence>
<keyword evidence="3 15" id="KW-0808">Transferase</keyword>
<reference evidence="19" key="1">
    <citation type="journal article" date="2016" name="Nat. Genet.">
        <title>A high-quality carrot genome assembly provides new insights into carotenoid accumulation and asterid genome evolution.</title>
        <authorList>
            <person name="Iorizzo M."/>
            <person name="Ellison S."/>
            <person name="Senalik D."/>
            <person name="Zeng P."/>
            <person name="Satapoomin P."/>
            <person name="Huang J."/>
            <person name="Bowman M."/>
            <person name="Iovene M."/>
            <person name="Sanseverino W."/>
            <person name="Cavagnaro P."/>
            <person name="Yildiz M."/>
            <person name="Macko-Podgorni A."/>
            <person name="Moranska E."/>
            <person name="Grzebelus E."/>
            <person name="Grzebelus D."/>
            <person name="Ashrafi H."/>
            <person name="Zheng Z."/>
            <person name="Cheng S."/>
            <person name="Spooner D."/>
            <person name="Van Deynze A."/>
            <person name="Simon P."/>
        </authorList>
    </citation>
    <scope>NUCLEOTIDE SEQUENCE</scope>
    <source>
        <tissue evidence="19">Leaf</tissue>
    </source>
</reference>
<reference evidence="19" key="2">
    <citation type="submission" date="2022-03" db="EMBL/GenBank/DDBJ databases">
        <title>Draft title - Genomic analysis of global carrot germplasm unveils the trajectory of domestication and the origin of high carotenoid orange carrot.</title>
        <authorList>
            <person name="Iorizzo M."/>
            <person name="Ellison S."/>
            <person name="Senalik D."/>
            <person name="Macko-Podgorni A."/>
            <person name="Grzebelus D."/>
            <person name="Bostan H."/>
            <person name="Rolling W."/>
            <person name="Curaba J."/>
            <person name="Simon P."/>
        </authorList>
    </citation>
    <scope>NUCLEOTIDE SEQUENCE</scope>
    <source>
        <tissue evidence="19">Leaf</tissue>
    </source>
</reference>
<keyword evidence="11" id="KW-1015">Disulfide bond</keyword>
<evidence type="ECO:0000256" key="16">
    <source>
        <dbReference type="SAM" id="Phobius"/>
    </source>
</evidence>
<keyword evidence="6 15" id="KW-0547">Nucleotide-binding</keyword>
<evidence type="ECO:0000256" key="7">
    <source>
        <dbReference type="ARBA" id="ARBA00022777"/>
    </source>
</evidence>
<keyword evidence="10 16" id="KW-0472">Membrane</keyword>
<keyword evidence="20" id="KW-1185">Reference proteome</keyword>
<keyword evidence="5" id="KW-0732">Signal</keyword>
<dbReference type="GO" id="GO:0004674">
    <property type="term" value="F:protein serine/threonine kinase activity"/>
    <property type="evidence" value="ECO:0007669"/>
    <property type="project" value="UniProtKB-KW"/>
</dbReference>
<evidence type="ECO:0000256" key="3">
    <source>
        <dbReference type="ARBA" id="ARBA00022679"/>
    </source>
</evidence>
<evidence type="ECO:0000256" key="6">
    <source>
        <dbReference type="ARBA" id="ARBA00022741"/>
    </source>
</evidence>
<dbReference type="InterPro" id="IPR000858">
    <property type="entry name" value="S_locus_glycoprot_dom"/>
</dbReference>
<dbReference type="Gene3D" id="3.30.200.20">
    <property type="entry name" value="Phosphorylase Kinase, domain 1"/>
    <property type="match status" value="1"/>
</dbReference>
<dbReference type="InterPro" id="IPR001245">
    <property type="entry name" value="Ser-Thr/Tyr_kinase_cat_dom"/>
</dbReference>
<comment type="catalytic activity">
    <reaction evidence="13 15">
        <text>L-threonyl-[protein] + ATP = O-phospho-L-threonyl-[protein] + ADP + H(+)</text>
        <dbReference type="Rhea" id="RHEA:46608"/>
        <dbReference type="Rhea" id="RHEA-COMP:11060"/>
        <dbReference type="Rhea" id="RHEA-COMP:11605"/>
        <dbReference type="ChEBI" id="CHEBI:15378"/>
        <dbReference type="ChEBI" id="CHEBI:30013"/>
        <dbReference type="ChEBI" id="CHEBI:30616"/>
        <dbReference type="ChEBI" id="CHEBI:61977"/>
        <dbReference type="ChEBI" id="CHEBI:456216"/>
        <dbReference type="EC" id="2.7.11.1"/>
    </reaction>
</comment>
<evidence type="ECO:0000313" key="20">
    <source>
        <dbReference type="Proteomes" id="UP000077755"/>
    </source>
</evidence>
<evidence type="ECO:0000256" key="2">
    <source>
        <dbReference type="ARBA" id="ARBA00022527"/>
    </source>
</evidence>
<comment type="catalytic activity">
    <reaction evidence="14 15">
        <text>L-seryl-[protein] + ATP = O-phospho-L-seryl-[protein] + ADP + H(+)</text>
        <dbReference type="Rhea" id="RHEA:17989"/>
        <dbReference type="Rhea" id="RHEA-COMP:9863"/>
        <dbReference type="Rhea" id="RHEA-COMP:11604"/>
        <dbReference type="ChEBI" id="CHEBI:15378"/>
        <dbReference type="ChEBI" id="CHEBI:29999"/>
        <dbReference type="ChEBI" id="CHEBI:30616"/>
        <dbReference type="ChEBI" id="CHEBI:83421"/>
        <dbReference type="ChEBI" id="CHEBI:456216"/>
        <dbReference type="EC" id="2.7.11.1"/>
    </reaction>
</comment>
<dbReference type="InterPro" id="IPR024171">
    <property type="entry name" value="SRK-like_kinase"/>
</dbReference>
<feature type="domain" description="Bulb-type lectin" evidence="18">
    <location>
        <begin position="60"/>
        <end position="178"/>
    </location>
</feature>
<dbReference type="PROSITE" id="PS50927">
    <property type="entry name" value="BULB_LECTIN"/>
    <property type="match status" value="2"/>
</dbReference>
<feature type="domain" description="Bulb-type lectin" evidence="18">
    <location>
        <begin position="181"/>
        <end position="301"/>
    </location>
</feature>
<dbReference type="PROSITE" id="PS00108">
    <property type="entry name" value="PROTEIN_KINASE_ST"/>
    <property type="match status" value="1"/>
</dbReference>
<dbReference type="SUPFAM" id="SSF51110">
    <property type="entry name" value="alpha-D-mannose-specific plant lectins"/>
    <property type="match status" value="2"/>
</dbReference>
<dbReference type="Pfam" id="PF01453">
    <property type="entry name" value="B_lectin"/>
    <property type="match status" value="1"/>
</dbReference>
<evidence type="ECO:0000259" key="17">
    <source>
        <dbReference type="PROSITE" id="PS50011"/>
    </source>
</evidence>
<evidence type="ECO:0000256" key="8">
    <source>
        <dbReference type="ARBA" id="ARBA00022840"/>
    </source>
</evidence>
<dbReference type="InterPro" id="IPR011009">
    <property type="entry name" value="Kinase-like_dom_sf"/>
</dbReference>
<evidence type="ECO:0000313" key="19">
    <source>
        <dbReference type="EMBL" id="WOG85305.1"/>
    </source>
</evidence>